<dbReference type="GO" id="GO:0050863">
    <property type="term" value="P:regulation of T cell activation"/>
    <property type="evidence" value="ECO:0007669"/>
    <property type="project" value="UniProtKB-ARBA"/>
</dbReference>
<dbReference type="AlphaFoldDB" id="A0A023PSR5"/>
<dbReference type="GO" id="GO:1903037">
    <property type="term" value="P:regulation of leukocyte cell-cell adhesion"/>
    <property type="evidence" value="ECO:0007669"/>
    <property type="project" value="UniProtKB-ARBA"/>
</dbReference>
<evidence type="ECO:0000256" key="8">
    <source>
        <dbReference type="SAM" id="Phobius"/>
    </source>
</evidence>
<keyword evidence="8" id="KW-1133">Transmembrane helix</keyword>
<dbReference type="FunFam" id="2.60.40.10:FF:000142">
    <property type="entry name" value="V-set domain-containing T-cell activation inhibitor 1"/>
    <property type="match status" value="1"/>
</dbReference>
<dbReference type="InterPro" id="IPR036179">
    <property type="entry name" value="Ig-like_dom_sf"/>
</dbReference>
<evidence type="ECO:0000256" key="2">
    <source>
        <dbReference type="ARBA" id="ARBA00022729"/>
    </source>
</evidence>
<keyword evidence="8" id="KW-0812">Transmembrane</keyword>
<dbReference type="PANTHER" id="PTHR24100">
    <property type="entry name" value="BUTYROPHILIN"/>
    <property type="match status" value="1"/>
</dbReference>
<feature type="chain" id="PRO_5001523201" evidence="9">
    <location>
        <begin position="35"/>
        <end position="439"/>
    </location>
</feature>
<evidence type="ECO:0000256" key="5">
    <source>
        <dbReference type="ARBA" id="ARBA00023180"/>
    </source>
</evidence>
<keyword evidence="5" id="KW-0325">Glycoprotein</keyword>
<dbReference type="SMART" id="SM00406">
    <property type="entry name" value="IGv"/>
    <property type="match status" value="1"/>
</dbReference>
<dbReference type="VEuPathDB" id="HostDB:geneid_100859531"/>
<dbReference type="EMBL" id="KC955130">
    <property type="protein sequence ID" value="AHX37041.1"/>
    <property type="molecule type" value="Genomic_DNA"/>
</dbReference>
<comment type="subcellular location">
    <subcellularLocation>
        <location evidence="1">Membrane</location>
    </subcellularLocation>
</comment>
<dbReference type="InterPro" id="IPR013783">
    <property type="entry name" value="Ig-like_fold"/>
</dbReference>
<dbReference type="Pfam" id="PF07686">
    <property type="entry name" value="V-set"/>
    <property type="match status" value="1"/>
</dbReference>
<keyword evidence="6" id="KW-0393">Immunoglobulin domain</keyword>
<feature type="compositionally biased region" description="Basic and acidic residues" evidence="7">
    <location>
        <begin position="419"/>
        <end position="439"/>
    </location>
</feature>
<evidence type="ECO:0000256" key="4">
    <source>
        <dbReference type="ARBA" id="ARBA00023157"/>
    </source>
</evidence>
<dbReference type="InterPro" id="IPR007110">
    <property type="entry name" value="Ig-like_dom"/>
</dbReference>
<evidence type="ECO:0000256" key="9">
    <source>
        <dbReference type="SAM" id="SignalP"/>
    </source>
</evidence>
<name>A0A023PSR5_CHICK</name>
<dbReference type="InterPro" id="IPR050504">
    <property type="entry name" value="IgSF_BTN/MOG"/>
</dbReference>
<keyword evidence="2 9" id="KW-0732">Signal</keyword>
<feature type="transmembrane region" description="Helical" evidence="8">
    <location>
        <begin position="159"/>
        <end position="179"/>
    </location>
</feature>
<dbReference type="InterPro" id="IPR013106">
    <property type="entry name" value="Ig_V-set"/>
</dbReference>
<dbReference type="SUPFAM" id="SSF48726">
    <property type="entry name" value="Immunoglobulin"/>
    <property type="match status" value="1"/>
</dbReference>
<dbReference type="Gene3D" id="2.60.40.10">
    <property type="entry name" value="Immunoglobulins"/>
    <property type="match status" value="1"/>
</dbReference>
<sequence>MAFTLGCNNPSFTLPWRTLLPYLMALHLLQPASAQITVVAPSLRVTANVGQDVVLRCHLCPCKNAWSSDIRWIQLRSSGFVHHYRNGEDLEQMTEYKGRTELLRKGLSDGNLDLRITAVSSSDSGLYSCAVQDGDGYAEALVELEVSDPFSQIVHPWKVALAVIVTILVGSFVIIAFLYRKKATQSRELKKKDAMLDQVVTMRRKDAVLEELPAILDSSAANLKILASKLVKQTEKLDIRNSLMKKQYEMTEKQAAELEKHLINTDLSAADLNIAAAKLDKQTEELDKWKSALKIQYEKLGLRAANLKKQVTELAKQTEEVENHYEEMGLRAPNLKKNIVELEKQTEHVENRKSELKKQYENLASHASELKKQAEVLEEQAEQLEIQNSLLKIRNKHRERKNEMLEKQTVEQEQTEEWAESKKSVVETKELEQPSKEQD</sequence>
<evidence type="ECO:0000256" key="7">
    <source>
        <dbReference type="SAM" id="MobiDB-lite"/>
    </source>
</evidence>
<reference evidence="11" key="1">
    <citation type="journal article" date="2014" name="PLoS Genet.">
        <title>Sequence of a Complete Chicken BG Haplotype Shows Dynamic Expansion and Contraction of Two Gene Lineages with Particular Expression Patterns.</title>
        <authorList>
            <person name="Salomonsen J."/>
            <person name="Chattaway J.A."/>
            <person name="Chan A.C."/>
            <person name="Parker A."/>
            <person name="Huguet S."/>
            <person name="Marston D.A."/>
            <person name="Rogers S.L."/>
            <person name="Wu Z."/>
            <person name="Smith A.L."/>
            <person name="Staines K."/>
            <person name="Butter C."/>
            <person name="Riegert P."/>
            <person name="Vainio O."/>
            <person name="Nielsen L."/>
            <person name="Kaspers B."/>
            <person name="Griffin D.K."/>
            <person name="Yang F."/>
            <person name="Zoorob R."/>
            <person name="Guillemot F."/>
            <person name="Auffray C."/>
            <person name="Beck S."/>
            <person name="Skjodt K."/>
            <person name="Kaufman J."/>
        </authorList>
    </citation>
    <scope>NUCLEOTIDE SEQUENCE</scope>
</reference>
<evidence type="ECO:0000256" key="6">
    <source>
        <dbReference type="ARBA" id="ARBA00023319"/>
    </source>
</evidence>
<proteinExistence type="predicted"/>
<protein>
    <submittedName>
        <fullName evidence="11">BG10</fullName>
    </submittedName>
</protein>
<accession>A0A023PSR5</accession>
<feature type="region of interest" description="Disordered" evidence="7">
    <location>
        <begin position="399"/>
        <end position="439"/>
    </location>
</feature>
<evidence type="ECO:0000259" key="10">
    <source>
        <dbReference type="PROSITE" id="PS50835"/>
    </source>
</evidence>
<evidence type="ECO:0000313" key="11">
    <source>
        <dbReference type="EMBL" id="AHX37041.1"/>
    </source>
</evidence>
<dbReference type="SMART" id="SM00409">
    <property type="entry name" value="IG"/>
    <property type="match status" value="1"/>
</dbReference>
<dbReference type="GO" id="GO:0016020">
    <property type="term" value="C:membrane"/>
    <property type="evidence" value="ECO:0007669"/>
    <property type="project" value="UniProtKB-SubCell"/>
</dbReference>
<dbReference type="PANTHER" id="PTHR24100:SF149">
    <property type="entry name" value="BG-LIKE ANTIGEN 1-RELATED"/>
    <property type="match status" value="1"/>
</dbReference>
<evidence type="ECO:0000256" key="3">
    <source>
        <dbReference type="ARBA" id="ARBA00023136"/>
    </source>
</evidence>
<dbReference type="PROSITE" id="PS50835">
    <property type="entry name" value="IG_LIKE"/>
    <property type="match status" value="1"/>
</dbReference>
<dbReference type="InterPro" id="IPR003599">
    <property type="entry name" value="Ig_sub"/>
</dbReference>
<feature type="domain" description="Ig-like" evidence="10">
    <location>
        <begin position="31"/>
        <end position="147"/>
    </location>
</feature>
<feature type="compositionally biased region" description="Basic and acidic residues" evidence="7">
    <location>
        <begin position="400"/>
        <end position="410"/>
    </location>
</feature>
<feature type="signal peptide" evidence="9">
    <location>
        <begin position="1"/>
        <end position="34"/>
    </location>
</feature>
<keyword evidence="4" id="KW-1015">Disulfide bond</keyword>
<gene>
    <name evidence="11" type="primary">BG10</name>
</gene>
<evidence type="ECO:0000256" key="1">
    <source>
        <dbReference type="ARBA" id="ARBA00004370"/>
    </source>
</evidence>
<keyword evidence="3 8" id="KW-0472">Membrane</keyword>
<organism evidence="11">
    <name type="scientific">Gallus gallus</name>
    <name type="common">Chicken</name>
    <dbReference type="NCBI Taxonomy" id="9031"/>
    <lineage>
        <taxon>Eukaryota</taxon>
        <taxon>Metazoa</taxon>
        <taxon>Chordata</taxon>
        <taxon>Craniata</taxon>
        <taxon>Vertebrata</taxon>
        <taxon>Euteleostomi</taxon>
        <taxon>Archelosauria</taxon>
        <taxon>Archosauria</taxon>
        <taxon>Dinosauria</taxon>
        <taxon>Saurischia</taxon>
        <taxon>Theropoda</taxon>
        <taxon>Coelurosauria</taxon>
        <taxon>Aves</taxon>
        <taxon>Neognathae</taxon>
        <taxon>Galloanserae</taxon>
        <taxon>Galliformes</taxon>
        <taxon>Phasianidae</taxon>
        <taxon>Phasianinae</taxon>
        <taxon>Gallus</taxon>
    </lineage>
</organism>